<dbReference type="Pfam" id="PF03415">
    <property type="entry name" value="Peptidase_C11"/>
    <property type="match status" value="2"/>
</dbReference>
<dbReference type="AlphaFoldDB" id="A0A0D2JM18"/>
<organism evidence="2 3">
    <name type="scientific">candidate division TM6 bacterium JCVI TM6SC1</name>
    <dbReference type="NCBI Taxonomy" id="1306947"/>
    <lineage>
        <taxon>Bacteria</taxon>
        <taxon>Candidatus Babelota</taxon>
        <taxon>Vermiphilus</taxon>
    </lineage>
</organism>
<dbReference type="eggNOG" id="COG2931">
    <property type="taxonomic scope" value="Bacteria"/>
</dbReference>
<dbReference type="InterPro" id="IPR005077">
    <property type="entry name" value="Peptidase_C11"/>
</dbReference>
<evidence type="ECO:0000313" key="2">
    <source>
        <dbReference type="EMBL" id="KIX85393.1"/>
    </source>
</evidence>
<gene>
    <name evidence="2" type="ORF">J120_00185</name>
</gene>
<dbReference type="EMBL" id="ARQD01000001">
    <property type="protein sequence ID" value="KIX85393.1"/>
    <property type="molecule type" value="Genomic_DNA"/>
</dbReference>
<dbReference type="PANTHER" id="PTHR37835:SF1">
    <property type="entry name" value="ALPHA-CLOSTRIPAIN"/>
    <property type="match status" value="1"/>
</dbReference>
<protein>
    <recommendedName>
        <fullName evidence="4">Clostripain</fullName>
    </recommendedName>
</protein>
<dbReference type="STRING" id="1306947.J120_00185"/>
<evidence type="ECO:0000256" key="1">
    <source>
        <dbReference type="SAM" id="SignalP"/>
    </source>
</evidence>
<dbReference type="Gene3D" id="3.40.50.11970">
    <property type="match status" value="1"/>
</dbReference>
<accession>A0A0D2JM18</accession>
<reference evidence="2 3" key="1">
    <citation type="journal article" date="2013" name="Proc. Natl. Acad. Sci. U.S.A.">
        <title>Candidate phylum TM6 genome recovered from a hospital sink biofilm provides genomic insights into this uncultivated phylum.</title>
        <authorList>
            <person name="McLean J.S."/>
            <person name="Lombardo M.J."/>
            <person name="Badger J.H."/>
            <person name="Edlund A."/>
            <person name="Novotny M."/>
            <person name="Yee-Greenbaum J."/>
            <person name="Vyahhi N."/>
            <person name="Hall A.P."/>
            <person name="Yang Y."/>
            <person name="Dupont C.L."/>
            <person name="Ziegler M.G."/>
            <person name="Chitsaz H."/>
            <person name="Allen A.E."/>
            <person name="Yooseph S."/>
            <person name="Tesler G."/>
            <person name="Pevzner P.A."/>
            <person name="Friedman R.M."/>
            <person name="Nealson K.H."/>
            <person name="Venter J.C."/>
            <person name="Lasken R.S."/>
        </authorList>
    </citation>
    <scope>NUCLEOTIDE SEQUENCE [LARGE SCALE GENOMIC DNA]</scope>
    <source>
        <strain evidence="2 3">TM6SC1</strain>
    </source>
</reference>
<dbReference type="Proteomes" id="UP000032214">
    <property type="component" value="Unassembled WGS sequence"/>
</dbReference>
<feature type="chain" id="PRO_5002256160" description="Clostripain" evidence="1">
    <location>
        <begin position="24"/>
        <end position="464"/>
    </location>
</feature>
<dbReference type="PANTHER" id="PTHR37835">
    <property type="entry name" value="ALPHA-CLOSTRIPAIN"/>
    <property type="match status" value="1"/>
</dbReference>
<evidence type="ECO:0008006" key="4">
    <source>
        <dbReference type="Google" id="ProtNLM"/>
    </source>
</evidence>
<comment type="caution">
    <text evidence="2">The sequence shown here is derived from an EMBL/GenBank/DDBJ whole genome shotgun (WGS) entry which is preliminary data.</text>
</comment>
<name>A0A0D2JM18_9BACT</name>
<keyword evidence="3" id="KW-1185">Reference proteome</keyword>
<sequence length="464" mass="52521">MNLLYGLLALLYFCCNCPCLAFAKSPSYSSLHKNVAVVQGPSEINMPEKEWTFIVYMAADNDLRRFAHENLAQMVEVGSSDLCNIVVDLHTRLRNSTKVSRQYFVEKNQLVRINQKTTEQPKDSGDYRTLIDNYNSLAQQFPARNYGLILWNHGSGVEEPGKGQGPVINTSQLFVLNPVTNKLEIDRSIPFFDLLSIRDLSHRALCWDDRTGNFISNAELKIALSSITQYGLNGKRLAIFGCDTCLSSMFEIACIAKDYADYMVSSQELEPGTGWNYSYILEPLAHINISPKQLAQHIVESYNRAYQSITDDYTLSAIDLSLMHNLEDNVNQVAHLLHQSIIEQLSSSVKQAIRNSIHKTNCIHFANPNYKDLYTIYSNLLANLSKFNFREAHTGAQLVSQLTQLLEQGKYIIERAIIANAVGNSLKQARGISIYCPDSRVHSSYHNLFAQNPWANFLSHYLLR</sequence>
<proteinExistence type="predicted"/>
<keyword evidence="1" id="KW-0732">Signal</keyword>
<feature type="signal peptide" evidence="1">
    <location>
        <begin position="1"/>
        <end position="23"/>
    </location>
</feature>
<evidence type="ECO:0000313" key="3">
    <source>
        <dbReference type="Proteomes" id="UP000032214"/>
    </source>
</evidence>